<proteinExistence type="predicted"/>
<protein>
    <submittedName>
        <fullName evidence="1">Uncharacterized protein</fullName>
    </submittedName>
</protein>
<dbReference type="AlphaFoldDB" id="A0A9P0KX69"/>
<dbReference type="Proteomes" id="UP001152888">
    <property type="component" value="Unassembled WGS sequence"/>
</dbReference>
<sequence>MYCVLDLNLGIFLAWEMYGELCLCQLVYHEKAVLIERGPQQQWRVYFYQLALTKSFTHITGNLIPTQIGELVEEEGLGDGLRAILSYVETCGGTPVSAAEGTRGQSKIWDPILPVGKIEEQLDCGKLVILHQLF</sequence>
<evidence type="ECO:0000313" key="1">
    <source>
        <dbReference type="EMBL" id="CAH1984707.1"/>
    </source>
</evidence>
<dbReference type="OrthoDB" id="8832025at2759"/>
<accession>A0A9P0KX69</accession>
<reference evidence="1" key="1">
    <citation type="submission" date="2022-03" db="EMBL/GenBank/DDBJ databases">
        <authorList>
            <person name="Sayadi A."/>
        </authorList>
    </citation>
    <scope>NUCLEOTIDE SEQUENCE</scope>
</reference>
<keyword evidence="2" id="KW-1185">Reference proteome</keyword>
<name>A0A9P0KX69_ACAOB</name>
<dbReference type="EMBL" id="CAKOFQ010006961">
    <property type="protein sequence ID" value="CAH1984707.1"/>
    <property type="molecule type" value="Genomic_DNA"/>
</dbReference>
<evidence type="ECO:0000313" key="2">
    <source>
        <dbReference type="Proteomes" id="UP001152888"/>
    </source>
</evidence>
<organism evidence="1 2">
    <name type="scientific">Acanthoscelides obtectus</name>
    <name type="common">Bean weevil</name>
    <name type="synonym">Bruchus obtectus</name>
    <dbReference type="NCBI Taxonomy" id="200917"/>
    <lineage>
        <taxon>Eukaryota</taxon>
        <taxon>Metazoa</taxon>
        <taxon>Ecdysozoa</taxon>
        <taxon>Arthropoda</taxon>
        <taxon>Hexapoda</taxon>
        <taxon>Insecta</taxon>
        <taxon>Pterygota</taxon>
        <taxon>Neoptera</taxon>
        <taxon>Endopterygota</taxon>
        <taxon>Coleoptera</taxon>
        <taxon>Polyphaga</taxon>
        <taxon>Cucujiformia</taxon>
        <taxon>Chrysomeloidea</taxon>
        <taxon>Chrysomelidae</taxon>
        <taxon>Bruchinae</taxon>
        <taxon>Bruchini</taxon>
        <taxon>Acanthoscelides</taxon>
    </lineage>
</organism>
<comment type="caution">
    <text evidence="1">The sequence shown here is derived from an EMBL/GenBank/DDBJ whole genome shotgun (WGS) entry which is preliminary data.</text>
</comment>
<gene>
    <name evidence="1" type="ORF">ACAOBT_LOCUS16263</name>
</gene>